<gene>
    <name evidence="2" type="ORF">XAP7430_530023</name>
</gene>
<feature type="region of interest" description="Disordered" evidence="1">
    <location>
        <begin position="325"/>
        <end position="358"/>
    </location>
</feature>
<organism evidence="2 3">
    <name type="scientific">Xanthomonas campestris pv. phaseoli</name>
    <dbReference type="NCBI Taxonomy" id="317013"/>
    <lineage>
        <taxon>Bacteria</taxon>
        <taxon>Pseudomonadati</taxon>
        <taxon>Pseudomonadota</taxon>
        <taxon>Gammaproteobacteria</taxon>
        <taxon>Lysobacterales</taxon>
        <taxon>Lysobacteraceae</taxon>
        <taxon>Xanthomonas</taxon>
    </lineage>
</organism>
<comment type="caution">
    <text evidence="2">The sequence shown here is derived from an EMBL/GenBank/DDBJ whole genome shotgun (WGS) entry which is preliminary data.</text>
</comment>
<evidence type="ECO:0000256" key="1">
    <source>
        <dbReference type="SAM" id="MobiDB-lite"/>
    </source>
</evidence>
<evidence type="ECO:0000313" key="3">
    <source>
        <dbReference type="Proteomes" id="UP000234166"/>
    </source>
</evidence>
<feature type="compositionally biased region" description="Low complexity" evidence="1">
    <location>
        <begin position="335"/>
        <end position="349"/>
    </location>
</feature>
<reference evidence="2 3" key="1">
    <citation type="submission" date="2017-10" db="EMBL/GenBank/DDBJ databases">
        <authorList>
            <person name="Regsiter A."/>
            <person name="William W."/>
        </authorList>
    </citation>
    <scope>NUCLEOTIDE SEQUENCE [LARGE SCALE GENOMIC DNA]</scope>
    <source>
        <strain evidence="2 3">CFBP7430</strain>
    </source>
</reference>
<name>A0AB38E4P4_XANCH</name>
<dbReference type="EMBL" id="OCYS01000109">
    <property type="protein sequence ID" value="SON91111.1"/>
    <property type="molecule type" value="Genomic_DNA"/>
</dbReference>
<proteinExistence type="predicted"/>
<sequence>MLDALLGLRIDVSRDHDLRTVFADVFGFVRIERIMHHHFATDAGLGRIVAQHGTFDFAPGNGRFHQHLVVVGQGQGECSGELIGAAHLADADRRALVGRFDEQRQAQLRDQRIHIGHCGGVAVEAGERRHRQPGIAQHALGHVLVHRDRRAEYAGADERQVGHAQQPLQRAVFAQGAVHDGKHHIDLRQRLLRLDRPHLLLLRARQQRYAAAATMQRNARRVVGMQQEAVGVVDVPLALLVDTDQHRLEAMRVQRIQEIARRLQRDLVLGRFATEDEADPNHAHCLLLPFEVDRMPVAYALKEVLLQPAMANNAGVPNAPVNALPCPATPPSNDRTTATPAAGTRATPPSGSCDMQGR</sequence>
<accession>A0AB38E4P4</accession>
<dbReference type="Proteomes" id="UP000234166">
    <property type="component" value="Unassembled WGS sequence"/>
</dbReference>
<dbReference type="AlphaFoldDB" id="A0AB38E4P4"/>
<evidence type="ECO:0000313" key="2">
    <source>
        <dbReference type="EMBL" id="SON91111.1"/>
    </source>
</evidence>
<protein>
    <submittedName>
        <fullName evidence="2">Uncharacterized protein</fullName>
    </submittedName>
</protein>